<organism evidence="1 2">
    <name type="scientific">Gordonia phage Powerball</name>
    <dbReference type="NCBI Taxonomy" id="2599847"/>
    <lineage>
        <taxon>Viruses</taxon>
        <taxon>Duplodnaviria</taxon>
        <taxon>Heunggongvirae</taxon>
        <taxon>Uroviricota</taxon>
        <taxon>Caudoviricetes</taxon>
        <taxon>Powerballvirus</taxon>
        <taxon>Powerballvirus powerball</taxon>
    </lineage>
</organism>
<sequence length="120" mass="14348">MRFRDLLDANETQAPEQKTRVVYYLMVGPATVKIGTSADLIRRIATLRTDMQYIVAVEPGSYELERQRHREFRAERINRREDFRLTERLRSLIEHLQANTYSDEMIAMYQDLATRQRARR</sequence>
<evidence type="ECO:0000313" key="1">
    <source>
        <dbReference type="EMBL" id="QFG13504.1"/>
    </source>
</evidence>
<dbReference type="KEGG" id="vg:77929849"/>
<proteinExistence type="predicted"/>
<keyword evidence="2" id="KW-1185">Reference proteome</keyword>
<reference evidence="1 2" key="1">
    <citation type="submission" date="2019-07" db="EMBL/GenBank/DDBJ databases">
        <authorList>
            <person name="Lauer M.J."/>
            <person name="Stoner T.H."/>
            <person name="Garlena R.A."/>
            <person name="Russell D.A."/>
            <person name="Pope W.H."/>
            <person name="Jacobs-Sera D."/>
            <person name="Hatfull G.F."/>
        </authorList>
    </citation>
    <scope>NUCLEOTIDE SEQUENCE [LARGE SCALE GENOMIC DNA]</scope>
</reference>
<gene>
    <name evidence="1" type="primary">72</name>
    <name evidence="1" type="ORF">PBI_POWERBALL_72</name>
</gene>
<name>A0A5J6TTV7_9CAUD</name>
<dbReference type="GeneID" id="77929849"/>
<dbReference type="Proteomes" id="UP000326082">
    <property type="component" value="Segment"/>
</dbReference>
<dbReference type="RefSeq" id="YP_010654011.1">
    <property type="nucleotide sequence ID" value="NC_070805.1"/>
</dbReference>
<accession>A0A5J6TTV7</accession>
<dbReference type="Pfam" id="PF13455">
    <property type="entry name" value="MUG113"/>
    <property type="match status" value="1"/>
</dbReference>
<protein>
    <recommendedName>
        <fullName evidence="3">GIY-YIG nuclease family protein</fullName>
    </recommendedName>
</protein>
<evidence type="ECO:0008006" key="3">
    <source>
        <dbReference type="Google" id="ProtNLM"/>
    </source>
</evidence>
<evidence type="ECO:0000313" key="2">
    <source>
        <dbReference type="Proteomes" id="UP000326082"/>
    </source>
</evidence>
<dbReference type="EMBL" id="MN234218">
    <property type="protein sequence ID" value="QFG13504.1"/>
    <property type="molecule type" value="Genomic_DNA"/>
</dbReference>